<feature type="active site" description="Proton donor" evidence="1">
    <location>
        <position position="420"/>
    </location>
</feature>
<dbReference type="OrthoDB" id="9814383at2"/>
<sequence>MRLKRKTLWALTIIIIIGLIIYLLPTKDSNITLYTIEAKYDDENKVIYATQKVDYVNTHDISLREVYFHLYPNAFKTQENLPFTKEELPFAYPDGFKLGFIEFEKIAYRNDIPATYKFEEPNGEILKVILPKELKKGEGIQIKMTYKVQLPPCRGRFGYGTNTVQVANWYPILSVYDKNGWNNDLYYVFGDPFYSDIANYKVKLTVPKNMIVATTGVIKDEKVSYDFKELNIEAQKVRDFAMVMSPKFKVAEQEVDGIKVKSYYFTKDYGKKALKFAVDAIKFYNDYIGKYPYKQYSVVQSDFYIGGMEYPNLVMISKDLYTNSNLFNLEYVIAHETAHQWWYGAVGNNQIKESWLDEGLTEYTTILYIERYYGKATADEIYRHVIEGEFDKYLKTSSDTSFAKTLADFKEWKQYTNIAYNKGAMVFHDLRGLIGDEAFKKVLQSYYKKYKYKIATTQDLIDVVDSVTGKDTGGFFQEWFY</sequence>
<dbReference type="HOGENOM" id="CLU_015077_1_0_9"/>
<feature type="binding site" evidence="2">
    <location>
        <position position="335"/>
    </location>
    <ligand>
        <name>Zn(2+)</name>
        <dbReference type="ChEBI" id="CHEBI:29105"/>
        <note>catalytic</note>
    </ligand>
</feature>
<dbReference type="AlphaFoldDB" id="A0A097AUL4"/>
<dbReference type="RefSeq" id="WP_049686084.1">
    <property type="nucleotide sequence ID" value="NZ_CP009170.1"/>
</dbReference>
<dbReference type="Proteomes" id="UP000029669">
    <property type="component" value="Chromosome"/>
</dbReference>
<keyword evidence="2" id="KW-0862">Zinc</keyword>
<feature type="transmembrane region" description="Helical" evidence="3">
    <location>
        <begin position="7"/>
        <end position="24"/>
    </location>
</feature>
<dbReference type="PANTHER" id="PTHR45726">
    <property type="entry name" value="LEUKOTRIENE A-4 HYDROLASE"/>
    <property type="match status" value="1"/>
</dbReference>
<dbReference type="Pfam" id="PF01433">
    <property type="entry name" value="Peptidase_M1"/>
    <property type="match status" value="1"/>
</dbReference>
<dbReference type="eggNOG" id="COG0308">
    <property type="taxonomic scope" value="Bacteria"/>
</dbReference>
<protein>
    <submittedName>
        <fullName evidence="5">Aminopeptidase N</fullName>
    </submittedName>
</protein>
<keyword evidence="3" id="KW-0812">Transmembrane</keyword>
<dbReference type="CDD" id="cd09604">
    <property type="entry name" value="M1_APN_like"/>
    <property type="match status" value="1"/>
</dbReference>
<keyword evidence="3" id="KW-0472">Membrane</keyword>
<evidence type="ECO:0000313" key="6">
    <source>
        <dbReference type="Proteomes" id="UP000029669"/>
    </source>
</evidence>
<name>A0A097AUL4_THEKI</name>
<dbReference type="InterPro" id="IPR014782">
    <property type="entry name" value="Peptidase_M1_dom"/>
</dbReference>
<keyword evidence="5" id="KW-0645">Protease</keyword>
<dbReference type="GO" id="GO:0008270">
    <property type="term" value="F:zinc ion binding"/>
    <property type="evidence" value="ECO:0007669"/>
    <property type="project" value="InterPro"/>
</dbReference>
<gene>
    <name evidence="5" type="ORF">TKV_c24020</name>
</gene>
<evidence type="ECO:0000256" key="1">
    <source>
        <dbReference type="PIRSR" id="PIRSR634015-1"/>
    </source>
</evidence>
<evidence type="ECO:0000259" key="4">
    <source>
        <dbReference type="Pfam" id="PF01433"/>
    </source>
</evidence>
<dbReference type="STRING" id="2325.TKV_c24020"/>
<evidence type="ECO:0000256" key="2">
    <source>
        <dbReference type="PIRSR" id="PIRSR634015-3"/>
    </source>
</evidence>
<feature type="domain" description="Peptidase M1 membrane alanine aminopeptidase" evidence="4">
    <location>
        <begin position="273"/>
        <end position="479"/>
    </location>
</feature>
<dbReference type="InterPro" id="IPR034015">
    <property type="entry name" value="M1_LTA4H"/>
</dbReference>
<feature type="binding site" evidence="2">
    <location>
        <position position="339"/>
    </location>
    <ligand>
        <name>Zn(2+)</name>
        <dbReference type="ChEBI" id="CHEBI:29105"/>
        <note>catalytic</note>
    </ligand>
</feature>
<dbReference type="PANTHER" id="PTHR45726:SF3">
    <property type="entry name" value="LEUKOTRIENE A-4 HYDROLASE"/>
    <property type="match status" value="1"/>
</dbReference>
<keyword evidence="6" id="KW-1185">Reference proteome</keyword>
<proteinExistence type="predicted"/>
<dbReference type="InterPro" id="IPR027268">
    <property type="entry name" value="Peptidase_M4/M1_CTD_sf"/>
</dbReference>
<feature type="binding site" evidence="2">
    <location>
        <position position="358"/>
    </location>
    <ligand>
        <name>Zn(2+)</name>
        <dbReference type="ChEBI" id="CHEBI:29105"/>
        <note>catalytic</note>
    </ligand>
</feature>
<dbReference type="SUPFAM" id="SSF55486">
    <property type="entry name" value="Metalloproteases ('zincins'), catalytic domain"/>
    <property type="match status" value="1"/>
</dbReference>
<feature type="active site" description="Proton acceptor" evidence="1">
    <location>
        <position position="336"/>
    </location>
</feature>
<organism evidence="5 6">
    <name type="scientific">Thermoanaerobacter kivui</name>
    <name type="common">Acetogenium kivui</name>
    <dbReference type="NCBI Taxonomy" id="2325"/>
    <lineage>
        <taxon>Bacteria</taxon>
        <taxon>Bacillati</taxon>
        <taxon>Bacillota</taxon>
        <taxon>Clostridia</taxon>
        <taxon>Thermoanaerobacterales</taxon>
        <taxon>Thermoanaerobacteraceae</taxon>
        <taxon>Thermoanaerobacter</taxon>
    </lineage>
</organism>
<dbReference type="EMBL" id="CP009170">
    <property type="protein sequence ID" value="AIS53524.1"/>
    <property type="molecule type" value="Genomic_DNA"/>
</dbReference>
<accession>A0A097AUL4</accession>
<dbReference type="KEGG" id="tki:TKV_c24020"/>
<dbReference type="GO" id="GO:0008237">
    <property type="term" value="F:metallopeptidase activity"/>
    <property type="evidence" value="ECO:0007669"/>
    <property type="project" value="InterPro"/>
</dbReference>
<evidence type="ECO:0000256" key="3">
    <source>
        <dbReference type="SAM" id="Phobius"/>
    </source>
</evidence>
<keyword evidence="5" id="KW-0031">Aminopeptidase</keyword>
<keyword evidence="5" id="KW-0378">Hydrolase</keyword>
<dbReference type="GO" id="GO:0004177">
    <property type="term" value="F:aminopeptidase activity"/>
    <property type="evidence" value="ECO:0007669"/>
    <property type="project" value="UniProtKB-KW"/>
</dbReference>
<dbReference type="Gene3D" id="1.10.390.10">
    <property type="entry name" value="Neutral Protease Domain 2"/>
    <property type="match status" value="1"/>
</dbReference>
<keyword evidence="3" id="KW-1133">Transmembrane helix</keyword>
<comment type="cofactor">
    <cofactor evidence="2">
        <name>Zn(2+)</name>
        <dbReference type="ChEBI" id="CHEBI:29105"/>
    </cofactor>
    <text evidence="2">Binds 1 zinc ion per subunit.</text>
</comment>
<reference evidence="6" key="1">
    <citation type="journal article" date="2015" name="Genome Announc.">
        <title>Whole-Genome Sequences of 80 Environmental and Clinical Isolates of Burkholderia pseudomallei.</title>
        <authorList>
            <person name="Johnson S.L."/>
            <person name="Baker A.L."/>
            <person name="Chain P.S."/>
            <person name="Currie B.J."/>
            <person name="Daligault H.E."/>
            <person name="Davenport K.W."/>
            <person name="Davis C.B."/>
            <person name="Inglis T.J."/>
            <person name="Kaestli M."/>
            <person name="Koren S."/>
            <person name="Mayo M."/>
            <person name="Merritt A.J."/>
            <person name="Price E.P."/>
            <person name="Sarovich D.S."/>
            <person name="Warner J."/>
            <person name="Rosovitz M.J."/>
        </authorList>
    </citation>
    <scope>NUCLEOTIDE SEQUENCE [LARGE SCALE GENOMIC DNA]</scope>
    <source>
        <strain evidence="6">DSM 2030</strain>
    </source>
</reference>
<evidence type="ECO:0000313" key="5">
    <source>
        <dbReference type="EMBL" id="AIS53524.1"/>
    </source>
</evidence>
<keyword evidence="2" id="KW-0479">Metal-binding</keyword>